<accession>A0A6B9V748</accession>
<dbReference type="EMBL" id="CP031001">
    <property type="protein sequence ID" value="QHN77240.1"/>
    <property type="molecule type" value="Genomic_DNA"/>
</dbReference>
<evidence type="ECO:0000256" key="2">
    <source>
        <dbReference type="ARBA" id="ARBA00022670"/>
    </source>
</evidence>
<comment type="similarity">
    <text evidence="1">Belongs to the peptidase C48 family.</text>
</comment>
<evidence type="ECO:0000313" key="7">
    <source>
        <dbReference type="Proteomes" id="UP000464620"/>
    </source>
</evidence>
<evidence type="ECO:0000256" key="1">
    <source>
        <dbReference type="ARBA" id="ARBA00005234"/>
    </source>
</evidence>
<dbReference type="Pfam" id="PF02902">
    <property type="entry name" value="Peptidase_C48"/>
    <property type="match status" value="1"/>
</dbReference>
<dbReference type="GO" id="GO:0008234">
    <property type="term" value="F:cysteine-type peptidase activity"/>
    <property type="evidence" value="ECO:0007669"/>
    <property type="project" value="InterPro"/>
</dbReference>
<feature type="region of interest" description="Disordered" evidence="4">
    <location>
        <begin position="162"/>
        <end position="211"/>
    </location>
</feature>
<keyword evidence="2" id="KW-0645">Protease</keyword>
<dbReference type="GO" id="GO:0006508">
    <property type="term" value="P:proteolysis"/>
    <property type="evidence" value="ECO:0007669"/>
    <property type="project" value="UniProtKB-KW"/>
</dbReference>
<organism evidence="6 7">
    <name type="scientific">Arachis hypogaea</name>
    <name type="common">Peanut</name>
    <dbReference type="NCBI Taxonomy" id="3818"/>
    <lineage>
        <taxon>Eukaryota</taxon>
        <taxon>Viridiplantae</taxon>
        <taxon>Streptophyta</taxon>
        <taxon>Embryophyta</taxon>
        <taxon>Tracheophyta</taxon>
        <taxon>Spermatophyta</taxon>
        <taxon>Magnoliopsida</taxon>
        <taxon>eudicotyledons</taxon>
        <taxon>Gunneridae</taxon>
        <taxon>Pentapetalae</taxon>
        <taxon>rosids</taxon>
        <taxon>fabids</taxon>
        <taxon>Fabales</taxon>
        <taxon>Fabaceae</taxon>
        <taxon>Papilionoideae</taxon>
        <taxon>50 kb inversion clade</taxon>
        <taxon>dalbergioids sensu lato</taxon>
        <taxon>Dalbergieae</taxon>
        <taxon>Pterocarpus clade</taxon>
        <taxon>Arachis</taxon>
    </lineage>
</organism>
<name>A0A6B9V748_ARAHY</name>
<keyword evidence="3" id="KW-0378">Hydrolase</keyword>
<reference evidence="6 7" key="1">
    <citation type="submission" date="2020-01" db="EMBL/GenBank/DDBJ databases">
        <title>Genome sequence of Arachis hypogaea, cultivar Shitouqi.</title>
        <authorList>
            <person name="Zhuang W."/>
            <person name="Chen H."/>
            <person name="Varshney R."/>
            <person name="Wang D."/>
            <person name="Ming R."/>
        </authorList>
    </citation>
    <scope>NUCLEOTIDE SEQUENCE [LARGE SCALE GENOMIC DNA]</scope>
    <source>
        <tissue evidence="6">Young leaf</tissue>
    </source>
</reference>
<proteinExistence type="inferred from homology"/>
<dbReference type="Proteomes" id="UP000464620">
    <property type="component" value="Chromosome B09"/>
</dbReference>
<evidence type="ECO:0000313" key="6">
    <source>
        <dbReference type="EMBL" id="QHN77240.1"/>
    </source>
</evidence>
<protein>
    <recommendedName>
        <fullName evidence="5">Ubiquitin-like protease family profile domain-containing protein</fullName>
    </recommendedName>
</protein>
<dbReference type="AlphaFoldDB" id="A0A6B9V748"/>
<dbReference type="InterPro" id="IPR003653">
    <property type="entry name" value="Peptidase_C48_C"/>
</dbReference>
<feature type="domain" description="Ubiquitin-like protease family profile" evidence="5">
    <location>
        <begin position="433"/>
        <end position="477"/>
    </location>
</feature>
<dbReference type="SUPFAM" id="SSF54001">
    <property type="entry name" value="Cysteine proteinases"/>
    <property type="match status" value="1"/>
</dbReference>
<sequence length="515" mass="56816">MRPSVVTAAPGCSAPMNAGLVRVGEARVLSEPVLNIRLGRSRRLSFGETRSGDLRKPLRRSLPRQTGSDSKCSSSCARKRRVASPVKEPLGGLNEPAWSAGSCGSASRGPSHECSPIAKSVVSIISGLQSDLRHLSYAISRHDTVVSEIRDTIQLLMERRSSAPRVVPPGGQCASCRRDQHNRRSKVSNTTRKKDEVSKSSGICKPSRPKKQVWSPVLDTTFTVDHIPFITKRSKKGMEKPDPVSKQPRSPIMPELVDLTTDDDADKIPWQFHANQDTETAMLSARRRRGLPAKGTAAVVGIGNPVSVTVRSILKSMNLVFRPTDDMNLSGVEVAVATYIFTRALPDSEILIDTGDRHATRAVLLTLAPKTEVVDDMSRVLNTVVRMLTLASSGDAWFMPTTFMQAALGGRSLTTANVTSIRNNYMCSKVDQVTRVYQPVWCDQHWYLMIIDVLRQKLIYLDSLRDPREDDARKTAMLRVALSLEGMTLGKSWLTGPGVMRPRFSVFEFEEPDVP</sequence>
<evidence type="ECO:0000259" key="5">
    <source>
        <dbReference type="Pfam" id="PF02902"/>
    </source>
</evidence>
<gene>
    <name evidence="6" type="ORF">DS421_19g650940</name>
</gene>
<dbReference type="InterPro" id="IPR038765">
    <property type="entry name" value="Papain-like_cys_pep_sf"/>
</dbReference>
<feature type="region of interest" description="Disordered" evidence="4">
    <location>
        <begin position="48"/>
        <end position="105"/>
    </location>
</feature>
<evidence type="ECO:0000256" key="3">
    <source>
        <dbReference type="ARBA" id="ARBA00022801"/>
    </source>
</evidence>
<dbReference type="Gene3D" id="3.40.395.10">
    <property type="entry name" value="Adenoviral Proteinase, Chain A"/>
    <property type="match status" value="1"/>
</dbReference>
<evidence type="ECO:0000256" key="4">
    <source>
        <dbReference type="SAM" id="MobiDB-lite"/>
    </source>
</evidence>